<keyword evidence="6 9" id="KW-0521">NADP</keyword>
<evidence type="ECO:0000256" key="7">
    <source>
        <dbReference type="ARBA" id="ARBA00022884"/>
    </source>
</evidence>
<keyword evidence="8 9" id="KW-0560">Oxidoreductase</keyword>
<feature type="site" description="Interacts with tRNA; defines subfamily-specific binding signature" evidence="9">
    <location>
        <position position="28"/>
    </location>
</feature>
<keyword evidence="3 9" id="KW-0285">Flavoprotein</keyword>
<dbReference type="PANTHER" id="PTHR11082:SF26">
    <property type="entry name" value="TRNA-DIHYDROURIDINE(16) SYNTHASE"/>
    <property type="match status" value="1"/>
</dbReference>
<sequence length="316" mass="34285">MQGVTDHTMRALLTELGGIDRCVTEFIRIGGQLLPPRVFHRICPELAEGGRTASGVPVYVQLLGGQPGPMADNAARCAELGAAGIDLNFGCPARTVNRSDGGAIILREPERVRAIVSAVRAAVDPATPVSVKIRLGFEDRSRFLDNVAAVAEAGAAELVIHARTKRDGYRPPAYWEEIAVARDTVKLPIIANGEIWSPDQARRCRELSGCEDLMLGRGALCRPDLPRLIAGAAQGQAAPPLTWDDILPLLRRFLALNLARYDHHYVGNPLKQWLLYLRSYFPQGAVLFEALKRLQDPAAIDALLTCQPPLQPAAVA</sequence>
<dbReference type="Pfam" id="PF01207">
    <property type="entry name" value="Dus"/>
    <property type="match status" value="1"/>
</dbReference>
<dbReference type="SUPFAM" id="SSF51395">
    <property type="entry name" value="FMN-linked oxidoreductases"/>
    <property type="match status" value="1"/>
</dbReference>
<feature type="binding site" evidence="9 12">
    <location>
        <begin position="216"/>
        <end position="217"/>
    </location>
    <ligand>
        <name>FMN</name>
        <dbReference type="ChEBI" id="CHEBI:58210"/>
    </ligand>
</feature>
<feature type="site" description="Interacts with tRNA; defines subfamily-specific binding signature" evidence="9">
    <location>
        <position position="271"/>
    </location>
</feature>
<proteinExistence type="inferred from homology"/>
<dbReference type="InterPro" id="IPR035587">
    <property type="entry name" value="DUS-like_FMN-bd"/>
</dbReference>
<dbReference type="Proteomes" id="UP000477680">
    <property type="component" value="Chromosome"/>
</dbReference>
<comment type="cofactor">
    <cofactor evidence="1 9 10 12">
        <name>FMN</name>
        <dbReference type="ChEBI" id="CHEBI:58210"/>
    </cofactor>
</comment>
<keyword evidence="7 9" id="KW-0694">RNA-binding</keyword>
<keyword evidence="2 9" id="KW-0820">tRNA-binding</keyword>
<feature type="domain" description="DUS-like FMN-binding" evidence="13">
    <location>
        <begin position="1"/>
        <end position="262"/>
    </location>
</feature>
<feature type="site" description="Interacts with tRNA" evidence="9">
    <location>
        <position position="88"/>
    </location>
</feature>
<comment type="similarity">
    <text evidence="9">Belongs to the Dus family. DusC subfamily.</text>
</comment>
<reference evidence="14 15" key="1">
    <citation type="submission" date="2020-02" db="EMBL/GenBank/DDBJ databases">
        <title>Genome sequencing for Kineobactrum sp. M2.</title>
        <authorList>
            <person name="Park S.-J."/>
        </authorList>
    </citation>
    <scope>NUCLEOTIDE SEQUENCE [LARGE SCALE GENOMIC DNA]</scope>
    <source>
        <strain evidence="14 15">M2</strain>
    </source>
</reference>
<feature type="binding site" evidence="9">
    <location>
        <begin position="192"/>
        <end position="194"/>
    </location>
    <ligand>
        <name>FMN</name>
        <dbReference type="ChEBI" id="CHEBI:58210"/>
    </ligand>
</feature>
<evidence type="ECO:0000256" key="12">
    <source>
        <dbReference type="PIRSR" id="PIRSR006621-2"/>
    </source>
</evidence>
<comment type="similarity">
    <text evidence="10">Belongs to the dus family.</text>
</comment>
<dbReference type="InterPro" id="IPR013785">
    <property type="entry name" value="Aldolase_TIM"/>
</dbReference>
<feature type="site" description="Interacts with tRNA" evidence="9">
    <location>
        <position position="169"/>
    </location>
</feature>
<dbReference type="CDD" id="cd02801">
    <property type="entry name" value="DUS_like_FMN"/>
    <property type="match status" value="1"/>
</dbReference>
<comment type="catalytic activity">
    <reaction evidence="9">
        <text>5,6-dihydrouridine(16) in tRNA + NAD(+) = uridine(16) in tRNA + NADH + H(+)</text>
        <dbReference type="Rhea" id="RHEA:53380"/>
        <dbReference type="Rhea" id="RHEA-COMP:13543"/>
        <dbReference type="Rhea" id="RHEA-COMP:13544"/>
        <dbReference type="ChEBI" id="CHEBI:15378"/>
        <dbReference type="ChEBI" id="CHEBI:57540"/>
        <dbReference type="ChEBI" id="CHEBI:57945"/>
        <dbReference type="ChEBI" id="CHEBI:65315"/>
        <dbReference type="ChEBI" id="CHEBI:74443"/>
    </reaction>
</comment>
<dbReference type="PROSITE" id="PS01136">
    <property type="entry name" value="UPF0034"/>
    <property type="match status" value="1"/>
</dbReference>
<dbReference type="HAMAP" id="MF_02043">
    <property type="entry name" value="DusC_subfam"/>
    <property type="match status" value="1"/>
</dbReference>
<dbReference type="EMBL" id="CP048711">
    <property type="protein sequence ID" value="QIB67486.1"/>
    <property type="molecule type" value="Genomic_DNA"/>
</dbReference>
<dbReference type="Gene3D" id="1.20.225.30">
    <property type="entry name" value="Dihydrouridine synthase, C-terminal recognition domain"/>
    <property type="match status" value="1"/>
</dbReference>
<keyword evidence="4 9" id="KW-0288">FMN</keyword>
<keyword evidence="5 9" id="KW-0819">tRNA processing</keyword>
<protein>
    <recommendedName>
        <fullName evidence="9">tRNA-dihydrouridine(16) synthase</fullName>
        <ecNumber evidence="9">1.3.1.-</ecNumber>
    </recommendedName>
    <alternativeName>
        <fullName evidence="9">U16-specific dihydrouridine synthase</fullName>
        <shortName evidence="9">U16-specific Dus</shortName>
    </alternativeName>
    <alternativeName>
        <fullName evidence="9">tRNA-dihydrouridine synthase C</fullName>
    </alternativeName>
</protein>
<organism evidence="14 15">
    <name type="scientific">Kineobactrum salinum</name>
    <dbReference type="NCBI Taxonomy" id="2708301"/>
    <lineage>
        <taxon>Bacteria</taxon>
        <taxon>Pseudomonadati</taxon>
        <taxon>Pseudomonadota</taxon>
        <taxon>Gammaproteobacteria</taxon>
        <taxon>Cellvibrionales</taxon>
        <taxon>Halieaceae</taxon>
        <taxon>Kineobactrum</taxon>
    </lineage>
</organism>
<dbReference type="InterPro" id="IPR001269">
    <property type="entry name" value="DUS_fam"/>
</dbReference>
<comment type="function">
    <text evidence="9">Catalyzes the synthesis of 5,6-dihydrouridine (D), a modified base found in the D-loop of most tRNAs, via the reduction of the C5-C6 double bond in target uridines. Specifically modifies U16 in tRNAs.</text>
</comment>
<dbReference type="Gene3D" id="3.20.20.70">
    <property type="entry name" value="Aldolase class I"/>
    <property type="match status" value="1"/>
</dbReference>
<evidence type="ECO:0000313" key="15">
    <source>
        <dbReference type="Proteomes" id="UP000477680"/>
    </source>
</evidence>
<feature type="site" description="Interacts with tRNA" evidence="9">
    <location>
        <position position="276"/>
    </location>
</feature>
<evidence type="ECO:0000256" key="2">
    <source>
        <dbReference type="ARBA" id="ARBA00022555"/>
    </source>
</evidence>
<dbReference type="GO" id="GO:0010181">
    <property type="term" value="F:FMN binding"/>
    <property type="evidence" value="ECO:0007669"/>
    <property type="project" value="UniProtKB-UniRule"/>
</dbReference>
<dbReference type="AlphaFoldDB" id="A0A6C0U665"/>
<evidence type="ECO:0000256" key="5">
    <source>
        <dbReference type="ARBA" id="ARBA00022694"/>
    </source>
</evidence>
<evidence type="ECO:0000256" key="6">
    <source>
        <dbReference type="ARBA" id="ARBA00022857"/>
    </source>
</evidence>
<gene>
    <name evidence="9" type="primary">dusC</name>
    <name evidence="14" type="ORF">G3T16_01245</name>
</gene>
<dbReference type="PIRSF" id="PIRSF006621">
    <property type="entry name" value="Dus"/>
    <property type="match status" value="1"/>
</dbReference>
<dbReference type="GO" id="GO:0050660">
    <property type="term" value="F:flavin adenine dinucleotide binding"/>
    <property type="evidence" value="ECO:0007669"/>
    <property type="project" value="InterPro"/>
</dbReference>
<dbReference type="KEGG" id="kim:G3T16_01245"/>
<evidence type="ECO:0000256" key="8">
    <source>
        <dbReference type="ARBA" id="ARBA00023002"/>
    </source>
</evidence>
<evidence type="ECO:0000256" key="10">
    <source>
        <dbReference type="PIRNR" id="PIRNR006621"/>
    </source>
</evidence>
<comment type="caution">
    <text evidence="9">Lacks conserved residue(s) required for the propagation of feature annotation.</text>
</comment>
<feature type="binding site" evidence="9 12">
    <location>
        <position position="132"/>
    </location>
    <ligand>
        <name>FMN</name>
        <dbReference type="ChEBI" id="CHEBI:58210"/>
    </ligand>
</feature>
<keyword evidence="15" id="KW-1185">Reference proteome</keyword>
<dbReference type="InterPro" id="IPR042270">
    <property type="entry name" value="DusC_C"/>
</dbReference>
<evidence type="ECO:0000256" key="1">
    <source>
        <dbReference type="ARBA" id="ARBA00001917"/>
    </source>
</evidence>
<evidence type="ECO:0000256" key="3">
    <source>
        <dbReference type="ARBA" id="ARBA00022630"/>
    </source>
</evidence>
<evidence type="ECO:0000256" key="9">
    <source>
        <dbReference type="HAMAP-Rule" id="MF_02043"/>
    </source>
</evidence>
<evidence type="ECO:0000313" key="14">
    <source>
        <dbReference type="EMBL" id="QIB67486.1"/>
    </source>
</evidence>
<accession>A0A6C0U665</accession>
<feature type="active site" description="Proton donor" evidence="9 11">
    <location>
        <position position="91"/>
    </location>
</feature>
<feature type="binding site" evidence="9 12">
    <location>
        <position position="61"/>
    </location>
    <ligand>
        <name>FMN</name>
        <dbReference type="ChEBI" id="CHEBI:58210"/>
    </ligand>
</feature>
<evidence type="ECO:0000259" key="13">
    <source>
        <dbReference type="Pfam" id="PF01207"/>
    </source>
</evidence>
<evidence type="ECO:0000256" key="11">
    <source>
        <dbReference type="PIRSR" id="PIRSR006621-1"/>
    </source>
</evidence>
<feature type="binding site" evidence="12">
    <location>
        <position position="161"/>
    </location>
    <ligand>
        <name>FMN</name>
        <dbReference type="ChEBI" id="CHEBI:58210"/>
    </ligand>
</feature>
<keyword evidence="12" id="KW-0547">Nucleotide-binding</keyword>
<dbReference type="PANTHER" id="PTHR11082">
    <property type="entry name" value="TRNA-DIHYDROURIDINE SYNTHASE"/>
    <property type="match status" value="1"/>
</dbReference>
<name>A0A6C0U665_9GAMM</name>
<comment type="catalytic activity">
    <reaction evidence="9">
        <text>5,6-dihydrouridine(16) in tRNA + NADP(+) = uridine(16) in tRNA + NADPH + H(+)</text>
        <dbReference type="Rhea" id="RHEA:53376"/>
        <dbReference type="Rhea" id="RHEA-COMP:13543"/>
        <dbReference type="Rhea" id="RHEA-COMP:13544"/>
        <dbReference type="ChEBI" id="CHEBI:15378"/>
        <dbReference type="ChEBI" id="CHEBI:57783"/>
        <dbReference type="ChEBI" id="CHEBI:58349"/>
        <dbReference type="ChEBI" id="CHEBI:65315"/>
        <dbReference type="ChEBI" id="CHEBI:74443"/>
    </reaction>
</comment>
<feature type="site" description="Interacts with tRNA; defines subfamily-specific binding signature" evidence="9">
    <location>
        <position position="292"/>
    </location>
</feature>
<dbReference type="GO" id="GO:0000049">
    <property type="term" value="F:tRNA binding"/>
    <property type="evidence" value="ECO:0007669"/>
    <property type="project" value="UniProtKB-UniRule"/>
</dbReference>
<dbReference type="GO" id="GO:0017150">
    <property type="term" value="F:tRNA dihydrouridine synthase activity"/>
    <property type="evidence" value="ECO:0007669"/>
    <property type="project" value="UniProtKB-UniRule"/>
</dbReference>
<evidence type="ECO:0000256" key="4">
    <source>
        <dbReference type="ARBA" id="ARBA00022643"/>
    </source>
</evidence>
<dbReference type="InterPro" id="IPR032886">
    <property type="entry name" value="DusC"/>
</dbReference>
<dbReference type="InterPro" id="IPR018517">
    <property type="entry name" value="tRNA_hU_synthase_CS"/>
</dbReference>
<dbReference type="EC" id="1.3.1.-" evidence="9"/>